<dbReference type="Gene3D" id="1.50.10.100">
    <property type="entry name" value="Chondroitin AC/alginate lyase"/>
    <property type="match status" value="1"/>
</dbReference>
<evidence type="ECO:0000256" key="1">
    <source>
        <dbReference type="SAM" id="MobiDB-lite"/>
    </source>
</evidence>
<feature type="compositionally biased region" description="Polar residues" evidence="1">
    <location>
        <begin position="425"/>
        <end position="435"/>
    </location>
</feature>
<dbReference type="EMBL" id="JBHTAX010000006">
    <property type="protein sequence ID" value="MFC7192930.1"/>
    <property type="molecule type" value="Genomic_DNA"/>
</dbReference>
<reference evidence="2 3" key="1">
    <citation type="journal article" date="2019" name="Int. J. Syst. Evol. Microbiol.">
        <title>The Global Catalogue of Microorganisms (GCM) 10K type strain sequencing project: providing services to taxonomists for standard genome sequencing and annotation.</title>
        <authorList>
            <consortium name="The Broad Institute Genomics Platform"/>
            <consortium name="The Broad Institute Genome Sequencing Center for Infectious Disease"/>
            <person name="Wu L."/>
            <person name="Ma J."/>
        </authorList>
    </citation>
    <scope>NUCLEOTIDE SEQUENCE [LARGE SCALE GENOMIC DNA]</scope>
    <source>
        <strain evidence="2 3">RDMS1</strain>
    </source>
</reference>
<feature type="region of interest" description="Disordered" evidence="1">
    <location>
        <begin position="1"/>
        <end position="22"/>
    </location>
</feature>
<feature type="region of interest" description="Disordered" evidence="1">
    <location>
        <begin position="422"/>
        <end position="462"/>
    </location>
</feature>
<proteinExistence type="predicted"/>
<organism evidence="2 3">
    <name type="scientific">Halocatena marina</name>
    <dbReference type="NCBI Taxonomy" id="2934937"/>
    <lineage>
        <taxon>Archaea</taxon>
        <taxon>Methanobacteriati</taxon>
        <taxon>Methanobacteriota</taxon>
        <taxon>Stenosarchaea group</taxon>
        <taxon>Halobacteria</taxon>
        <taxon>Halobacteriales</taxon>
        <taxon>Natronomonadaceae</taxon>
        <taxon>Halocatena</taxon>
    </lineage>
</organism>
<protein>
    <submittedName>
        <fullName evidence="2">Uncharacterized protein</fullName>
    </submittedName>
</protein>
<sequence length="462" mass="51594">MMNNDSTADGTDPATGPFDIRKAPLPDREIKRLYLDSLERYSNYTADLWEEWPEADHAGYFGNGISHGNEGIRANGATAFVHALLYKERKNLELTELSADELKRKAIAAIRYSAMTYVTGDYPTVDGSKWGADGWHHRQTSLWASTVGLAAWLIWDELTVETRESVEAMMAAEASEFVEKNPYSGLEYDTMAEENAWGTTSPALAANMFPDHEQSDAWREAALQHMMNSLSTAVDAKDDTVVDGRAVSEWIESHNIHPDYTLENHGFFHPDYASVAPMYLGDSSVFFGLASNPVPGAATHHVFDMWELLQNITTATGEWAYPSGLDWSLHSYENVSYLAWLATYFDDPVARTLESREIQYAAKRQRINDNGRFVGDSAPDDGSEGFYRDAVSARRIGFAYLHHKLWGADDDAVPYEDFAERCTGRRNSPTSGSSFTGRPPSSPPHRGSTTSWETSLRRASHI</sequence>
<keyword evidence="3" id="KW-1185">Reference proteome</keyword>
<feature type="compositionally biased region" description="Low complexity" evidence="1">
    <location>
        <begin position="436"/>
        <end position="451"/>
    </location>
</feature>
<dbReference type="InterPro" id="IPR008929">
    <property type="entry name" value="Chondroitin_lyas"/>
</dbReference>
<evidence type="ECO:0000313" key="2">
    <source>
        <dbReference type="EMBL" id="MFC7192930.1"/>
    </source>
</evidence>
<dbReference type="AlphaFoldDB" id="A0ABD5YZS0"/>
<accession>A0ABD5YZS0</accession>
<dbReference type="Proteomes" id="UP001596417">
    <property type="component" value="Unassembled WGS sequence"/>
</dbReference>
<comment type="caution">
    <text evidence="2">The sequence shown here is derived from an EMBL/GenBank/DDBJ whole genome shotgun (WGS) entry which is preliminary data.</text>
</comment>
<name>A0ABD5YZS0_9EURY</name>
<evidence type="ECO:0000313" key="3">
    <source>
        <dbReference type="Proteomes" id="UP001596417"/>
    </source>
</evidence>
<dbReference type="RefSeq" id="WP_390206890.1">
    <property type="nucleotide sequence ID" value="NZ_JBHTAX010000006.1"/>
</dbReference>
<gene>
    <name evidence="2" type="ORF">ACFQL7_26125</name>
</gene>